<gene>
    <name evidence="11" type="primary">priS</name>
    <name evidence="14" type="ORF">EYH02_02415</name>
</gene>
<dbReference type="GO" id="GO:1990077">
    <property type="term" value="C:primosome complex"/>
    <property type="evidence" value="ECO:0007669"/>
    <property type="project" value="UniProtKB-KW"/>
</dbReference>
<organism evidence="14 15">
    <name type="scientific">Ignisphaera aggregans</name>
    <dbReference type="NCBI Taxonomy" id="334771"/>
    <lineage>
        <taxon>Archaea</taxon>
        <taxon>Thermoproteota</taxon>
        <taxon>Thermoprotei</taxon>
        <taxon>Desulfurococcales</taxon>
        <taxon>Desulfurococcaceae</taxon>
        <taxon>Ignisphaera</taxon>
    </lineage>
</organism>
<reference evidence="14" key="1">
    <citation type="journal article" date="2020" name="ISME J.">
        <title>Gammaproteobacteria mediating utilization of methyl-, sulfur- and petroleum organic compounds in deep ocean hydrothermal plumes.</title>
        <authorList>
            <person name="Zhou Z."/>
            <person name="Liu Y."/>
            <person name="Pan J."/>
            <person name="Cron B.R."/>
            <person name="Toner B.M."/>
            <person name="Anantharaman K."/>
            <person name="Breier J.A."/>
            <person name="Dick G.J."/>
            <person name="Li M."/>
        </authorList>
    </citation>
    <scope>NUCLEOTIDE SEQUENCE</scope>
    <source>
        <strain evidence="14">SZUA-1435</strain>
    </source>
</reference>
<evidence type="ECO:0000256" key="5">
    <source>
        <dbReference type="ARBA" id="ARBA00022695"/>
    </source>
</evidence>
<dbReference type="EMBL" id="DQTV01000045">
    <property type="protein sequence ID" value="HIP56911.1"/>
    <property type="molecule type" value="Genomic_DNA"/>
</dbReference>
<evidence type="ECO:0000256" key="1">
    <source>
        <dbReference type="ARBA" id="ARBA00009762"/>
    </source>
</evidence>
<evidence type="ECO:0000256" key="7">
    <source>
        <dbReference type="ARBA" id="ARBA00022723"/>
    </source>
</evidence>
<dbReference type="InterPro" id="IPR014052">
    <property type="entry name" value="DNA_primase_ssu_euk/arc"/>
</dbReference>
<dbReference type="GO" id="GO:0000428">
    <property type="term" value="C:DNA-directed RNA polymerase complex"/>
    <property type="evidence" value="ECO:0007669"/>
    <property type="project" value="UniProtKB-KW"/>
</dbReference>
<evidence type="ECO:0000256" key="11">
    <source>
        <dbReference type="HAMAP-Rule" id="MF_00700"/>
    </source>
</evidence>
<evidence type="ECO:0000313" key="15">
    <source>
        <dbReference type="Proteomes" id="UP000605805"/>
    </source>
</evidence>
<dbReference type="GO" id="GO:0046872">
    <property type="term" value="F:metal ion binding"/>
    <property type="evidence" value="ECO:0007669"/>
    <property type="project" value="UniProtKB-KW"/>
</dbReference>
<protein>
    <recommendedName>
        <fullName evidence="11">DNA primase small subunit PriS</fullName>
        <ecNumber evidence="11">2.7.7.-</ecNumber>
    </recommendedName>
</protein>
<dbReference type="AlphaFoldDB" id="A0A832Z011"/>
<dbReference type="InterPro" id="IPR002755">
    <property type="entry name" value="DNA_primase_S"/>
</dbReference>
<comment type="subunit">
    <text evidence="11">Heterodimer of a small subunit (PriS) and a large subunit (PriL).</text>
</comment>
<evidence type="ECO:0000256" key="9">
    <source>
        <dbReference type="ARBA" id="ARBA00023163"/>
    </source>
</evidence>
<comment type="function">
    <text evidence="11">Catalytic subunit of DNA primase, an RNA polymerase that catalyzes the synthesis of short RNA molecules used as primers for DNA polymerase during DNA replication. The small subunit contains the primase catalytic core and has DNA synthesis activity on its own. Binding to the large subunit stabilizes and modulates the activity, increasing the rate of DNA synthesis while decreasing the length of the DNA fragments, and conferring RNA synthesis capability. The DNA polymerase activity may enable DNA primase to also catalyze primer extension after primer synthesis. May also play a role in DNA repair.</text>
</comment>
<evidence type="ECO:0000256" key="2">
    <source>
        <dbReference type="ARBA" id="ARBA00022478"/>
    </source>
</evidence>
<keyword evidence="10 11" id="KW-0464">Manganese</keyword>
<keyword evidence="6 11" id="KW-0235">DNA replication</keyword>
<evidence type="ECO:0000256" key="3">
    <source>
        <dbReference type="ARBA" id="ARBA00022515"/>
    </source>
</evidence>
<keyword evidence="3 11" id="KW-0639">Primosome</keyword>
<feature type="active site" evidence="11">
    <location>
        <position position="293"/>
    </location>
</feature>
<keyword evidence="4 11" id="KW-0808">Transferase</keyword>
<dbReference type="Proteomes" id="UP000605805">
    <property type="component" value="Unassembled WGS sequence"/>
</dbReference>
<keyword evidence="9 11" id="KW-0804">Transcription</keyword>
<dbReference type="Pfam" id="PF01896">
    <property type="entry name" value="DNA_primase_S"/>
    <property type="match status" value="1"/>
</dbReference>
<keyword evidence="7 11" id="KW-0479">Metal-binding</keyword>
<dbReference type="HAMAP" id="MF_00700">
    <property type="entry name" value="DNA_primase_sml_arc"/>
    <property type="match status" value="1"/>
</dbReference>
<accession>A0A832Z011</accession>
<name>A0A832Z011_9CREN</name>
<sequence>MKESLSILKALFRDYYIRASLDLPSDFYVREFAIQPIGVETYVRHLSFSSISELKQYLVTNVPLHLYYSSARYREPGNTTMSEKGWMGSDLVFDIDADHIPKCVDRIELWYCRSCGFISTDTDVKTCPYCGSKLSRFDHIGPSCIDMAKHEVLKLIDVLEHDLGYTNIKLAFSGHRGFHIVVELSNDEALMPADARREIIDYLKLSQVNIDDLKIRVIKHGKNRILTLPPRITDGGVRRRIARYLASRISQPQLRDFILGRSWYIDVSTISRYANEINRLIDEAFSEAVVHVDEKVTIDTSRLIRVPMSINGKSGWLVMPINDLDISNFSLDPAVLSPFNNVTFSIVMLVKLPEIIVIDRRFKFNQGDKVVLEGAYALYFVLKGVAKIVGIKR</sequence>
<evidence type="ECO:0000256" key="8">
    <source>
        <dbReference type="ARBA" id="ARBA00022842"/>
    </source>
</evidence>
<evidence type="ECO:0000313" key="14">
    <source>
        <dbReference type="EMBL" id="HIP56911.1"/>
    </source>
</evidence>
<comment type="function">
    <text evidence="13">RNA polymerase that catalyzes the synthesis of short RNA molecules used as primers for DNA polymerase during DNA replication.</text>
</comment>
<evidence type="ECO:0000256" key="12">
    <source>
        <dbReference type="RuleBase" id="RU003514"/>
    </source>
</evidence>
<evidence type="ECO:0000256" key="10">
    <source>
        <dbReference type="ARBA" id="ARBA00023211"/>
    </source>
</evidence>
<dbReference type="Gene3D" id="3.90.920.10">
    <property type="entry name" value="DNA primase, PRIM domain"/>
    <property type="match status" value="1"/>
</dbReference>
<comment type="caution">
    <text evidence="14">The sequence shown here is derived from an EMBL/GenBank/DDBJ whole genome shotgun (WGS) entry which is preliminary data.</text>
</comment>
<evidence type="ECO:0000256" key="13">
    <source>
        <dbReference type="RuleBase" id="RU004224"/>
    </source>
</evidence>
<comment type="similarity">
    <text evidence="1 11 12">Belongs to the eukaryotic-type primase small subunit family.</text>
</comment>
<keyword evidence="5 11" id="KW-0548">Nucleotidyltransferase</keyword>
<dbReference type="InterPro" id="IPR023639">
    <property type="entry name" value="DNA_primase_ssu_PriS"/>
</dbReference>
<feature type="active site" evidence="11">
    <location>
        <position position="94"/>
    </location>
</feature>
<keyword evidence="8 11" id="KW-0460">Magnesium</keyword>
<comment type="cofactor">
    <cofactor evidence="11">
        <name>Mg(2+)</name>
        <dbReference type="ChEBI" id="CHEBI:18420"/>
    </cofactor>
    <cofactor evidence="11">
        <name>Mn(2+)</name>
        <dbReference type="ChEBI" id="CHEBI:29035"/>
    </cofactor>
</comment>
<evidence type="ECO:0000256" key="6">
    <source>
        <dbReference type="ARBA" id="ARBA00022705"/>
    </source>
</evidence>
<dbReference type="GO" id="GO:0003899">
    <property type="term" value="F:DNA-directed RNA polymerase activity"/>
    <property type="evidence" value="ECO:0007669"/>
    <property type="project" value="UniProtKB-UniRule"/>
</dbReference>
<dbReference type="GO" id="GO:0006269">
    <property type="term" value="P:DNA replication, synthesis of primer"/>
    <property type="evidence" value="ECO:0007669"/>
    <property type="project" value="UniProtKB-UniRule"/>
</dbReference>
<proteinExistence type="inferred from homology"/>
<keyword evidence="2 11" id="KW-0240">DNA-directed RNA polymerase</keyword>
<feature type="active site" evidence="11">
    <location>
        <position position="96"/>
    </location>
</feature>
<dbReference type="SUPFAM" id="SSF56747">
    <property type="entry name" value="Prim-pol domain"/>
    <property type="match status" value="1"/>
</dbReference>
<evidence type="ECO:0000256" key="4">
    <source>
        <dbReference type="ARBA" id="ARBA00022679"/>
    </source>
</evidence>
<dbReference type="PANTHER" id="PTHR10536">
    <property type="entry name" value="DNA PRIMASE SMALL SUBUNIT"/>
    <property type="match status" value="1"/>
</dbReference>
<dbReference type="EC" id="2.7.7.-" evidence="11"/>
<dbReference type="CDD" id="cd04860">
    <property type="entry name" value="AE_Prim_S"/>
    <property type="match status" value="1"/>
</dbReference>